<name>A0A1M6H5R7_9ACTN</name>
<dbReference type="Proteomes" id="UP000184452">
    <property type="component" value="Unassembled WGS sequence"/>
</dbReference>
<feature type="domain" description="Schlafen group 3-like DNA/RNA helicase" evidence="1">
    <location>
        <begin position="273"/>
        <end position="614"/>
    </location>
</feature>
<dbReference type="RefSeq" id="WP_073377678.1">
    <property type="nucleotide sequence ID" value="NZ_FQZK01000004.1"/>
</dbReference>
<dbReference type="InterPro" id="IPR027417">
    <property type="entry name" value="P-loop_NTPase"/>
</dbReference>
<reference evidence="2 3" key="1">
    <citation type="submission" date="2016-11" db="EMBL/GenBank/DDBJ databases">
        <authorList>
            <person name="Jaros S."/>
            <person name="Januszkiewicz K."/>
            <person name="Wedrychowicz H."/>
        </authorList>
    </citation>
    <scope>NUCLEOTIDE SEQUENCE [LARGE SCALE GENOMIC DNA]</scope>
    <source>
        <strain evidence="2 3">CGMCC 4.5723</strain>
    </source>
</reference>
<dbReference type="InterPro" id="IPR018647">
    <property type="entry name" value="SLFN_3-like_DNA/RNA_helicase"/>
</dbReference>
<dbReference type="OrthoDB" id="3193269at2"/>
<evidence type="ECO:0000313" key="2">
    <source>
        <dbReference type="EMBL" id="SHJ17526.1"/>
    </source>
</evidence>
<accession>A0A1M6H5R7</accession>
<proteinExistence type="predicted"/>
<dbReference type="Pfam" id="PF09848">
    <property type="entry name" value="SLFN-g3_helicase"/>
    <property type="match status" value="1"/>
</dbReference>
<dbReference type="AlphaFoldDB" id="A0A1M6H5R7"/>
<dbReference type="SUPFAM" id="SSF52540">
    <property type="entry name" value="P-loop containing nucleoside triphosphate hydrolases"/>
    <property type="match status" value="2"/>
</dbReference>
<gene>
    <name evidence="2" type="ORF">SAMN05421803_10445</name>
</gene>
<evidence type="ECO:0000259" key="1">
    <source>
        <dbReference type="Pfam" id="PF09848"/>
    </source>
</evidence>
<protein>
    <recommendedName>
        <fullName evidence="1">Schlafen group 3-like DNA/RNA helicase domain-containing protein</fullName>
    </recommendedName>
</protein>
<dbReference type="STRING" id="758803.SAMN05421803_10445"/>
<keyword evidence="3" id="KW-1185">Reference proteome</keyword>
<sequence>MSQTPSTPLRFVHAASVGDTARALQQPGFIERCVDAYEAIGFGTPSESEVRSWRNSWPPLVDALVRAGLEDLWIHLEFATLDTNSRMDALLLGRGENGLAGVVVELKQWSRAAPVANNLLRVPGDEKPATHPVAQTAGYMAFLENWFESDTVELNVRGVAYLHNADREQTAEMRNAAPPALRVPVIGRDDVRTASGSAELRDHFLCGDLRGVGEQDLKQFAEARWRAGARLLDGVVAALRKEPSFTLVGDQQTAFLDIRATVDQRLRNDGRRTFVIVRGGPGSGKTVLAMRLLGDFLNEPAVLARYGTPSGALTRTLRETVGVPGSAPLFQMPRNRVKDCGLMIIDEVHRYRRFSGGFGSYVLNNLADVPVVVVFLDERQRVRPSEGVTEKEIRDIAAGADSEIDVVVHDLNGNFRCNGSREFVAWIDDLLYGTPRAWDAHDYDLDVTENPSSMERWLAERVEEHRAARISAGFCWGWEEVRLGEELPGVVIEWENAHGDTQQWHRPWNLHKQHTVDLAGGSVGPESWLWATQEGGERQVGCIYTAQGLEYDDAGVIIGPDLVRRGDRWEAHPETSHDKAMRGVDTDQYLDFALNTYRVLMTRGMKSCRLYSTDEETREFLRSLMPTGRR</sequence>
<evidence type="ECO:0000313" key="3">
    <source>
        <dbReference type="Proteomes" id="UP000184452"/>
    </source>
</evidence>
<dbReference type="EMBL" id="FQZK01000004">
    <property type="protein sequence ID" value="SHJ17526.1"/>
    <property type="molecule type" value="Genomic_DNA"/>
</dbReference>
<organism evidence="2 3">
    <name type="scientific">Nocardiopsis flavescens</name>
    <dbReference type="NCBI Taxonomy" id="758803"/>
    <lineage>
        <taxon>Bacteria</taxon>
        <taxon>Bacillati</taxon>
        <taxon>Actinomycetota</taxon>
        <taxon>Actinomycetes</taxon>
        <taxon>Streptosporangiales</taxon>
        <taxon>Nocardiopsidaceae</taxon>
        <taxon>Nocardiopsis</taxon>
    </lineage>
</organism>